<evidence type="ECO:0000259" key="3">
    <source>
        <dbReference type="Pfam" id="PF00294"/>
    </source>
</evidence>
<comment type="caution">
    <text evidence="4">The sequence shown here is derived from an EMBL/GenBank/DDBJ whole genome shotgun (WGS) entry which is preliminary data.</text>
</comment>
<name>A0A2M7XCZ8_9BACT</name>
<dbReference type="GO" id="GO:0016301">
    <property type="term" value="F:kinase activity"/>
    <property type="evidence" value="ECO:0007669"/>
    <property type="project" value="UniProtKB-KW"/>
</dbReference>
<dbReference type="InterPro" id="IPR011611">
    <property type="entry name" value="PfkB_dom"/>
</dbReference>
<gene>
    <name evidence="4" type="ORF">CO174_01685</name>
</gene>
<feature type="domain" description="Carbohydrate kinase PfkB" evidence="3">
    <location>
        <begin position="41"/>
        <end position="304"/>
    </location>
</feature>
<accession>A0A2M7XCZ8</accession>
<dbReference type="SUPFAM" id="SSF53613">
    <property type="entry name" value="Ribokinase-like"/>
    <property type="match status" value="1"/>
</dbReference>
<evidence type="ECO:0000256" key="1">
    <source>
        <dbReference type="ARBA" id="ARBA00022679"/>
    </source>
</evidence>
<dbReference type="InterPro" id="IPR029056">
    <property type="entry name" value="Ribokinase-like"/>
</dbReference>
<dbReference type="Gene3D" id="3.40.1190.20">
    <property type="match status" value="1"/>
</dbReference>
<dbReference type="PANTHER" id="PTHR10584">
    <property type="entry name" value="SUGAR KINASE"/>
    <property type="match status" value="1"/>
</dbReference>
<protein>
    <recommendedName>
        <fullName evidence="3">Carbohydrate kinase PfkB domain-containing protein</fullName>
    </recommendedName>
</protein>
<evidence type="ECO:0000313" key="4">
    <source>
        <dbReference type="EMBL" id="PJA45760.1"/>
    </source>
</evidence>
<dbReference type="PANTHER" id="PTHR10584:SF166">
    <property type="entry name" value="RIBOKINASE"/>
    <property type="match status" value="1"/>
</dbReference>
<dbReference type="Pfam" id="PF00294">
    <property type="entry name" value="PfkB"/>
    <property type="match status" value="1"/>
</dbReference>
<dbReference type="Proteomes" id="UP000229385">
    <property type="component" value="Unassembled WGS sequence"/>
</dbReference>
<sequence>MYDVITIGAGLRDVFLVSNAFIALKSDQFPTGVGECVALGSKIELDQIVLTTGGGATNAAATFGSLGFKTGAICKVGDDSPGRDVKEDLKRFGVSTRLVKTVKGHTGYSTLLTMKDGERTVLVYRGVSAKLTPADIDFSAFKRTKWVYLTSLGGNMALTKRIIKEAHAAGAKVMWNPGSNELKSGLQVFKPLLPMLTVLNMNREELELLTKETDILKGCQKLHAPGTVRIITDGTEGSYAYRDEWAVHAGTTNAKAISRTGAGDGFGSGFLCGLIKTDDLKQALQIATLNAEAVIQEHGAKNGILTKWPSAVKKRQIKIKTL</sequence>
<dbReference type="AlphaFoldDB" id="A0A2M7XCZ8"/>
<evidence type="ECO:0000256" key="2">
    <source>
        <dbReference type="ARBA" id="ARBA00022777"/>
    </source>
</evidence>
<keyword evidence="2" id="KW-0418">Kinase</keyword>
<reference evidence="5" key="1">
    <citation type="submission" date="2017-09" db="EMBL/GenBank/DDBJ databases">
        <title>Depth-based differentiation of microbial function through sediment-hosted aquifers and enrichment of novel symbionts in the deep terrestrial subsurface.</title>
        <authorList>
            <person name="Probst A.J."/>
            <person name="Ladd B."/>
            <person name="Jarett J.K."/>
            <person name="Geller-Mcgrath D.E."/>
            <person name="Sieber C.M.K."/>
            <person name="Emerson J.B."/>
            <person name="Anantharaman K."/>
            <person name="Thomas B.C."/>
            <person name="Malmstrom R."/>
            <person name="Stieglmeier M."/>
            <person name="Klingl A."/>
            <person name="Woyke T."/>
            <person name="Ryan C.M."/>
            <person name="Banfield J.F."/>
        </authorList>
    </citation>
    <scope>NUCLEOTIDE SEQUENCE [LARGE SCALE GENOMIC DNA]</scope>
</reference>
<keyword evidence="1" id="KW-0808">Transferase</keyword>
<proteinExistence type="predicted"/>
<evidence type="ECO:0000313" key="5">
    <source>
        <dbReference type="Proteomes" id="UP000229385"/>
    </source>
</evidence>
<dbReference type="EMBL" id="PFWU01000020">
    <property type="protein sequence ID" value="PJA45760.1"/>
    <property type="molecule type" value="Genomic_DNA"/>
</dbReference>
<organism evidence="4 5">
    <name type="scientific">Candidatus Uhrbacteria bacterium CG_4_9_14_3_um_filter_50_9</name>
    <dbReference type="NCBI Taxonomy" id="1975035"/>
    <lineage>
        <taxon>Bacteria</taxon>
        <taxon>Candidatus Uhriibacteriota</taxon>
    </lineage>
</organism>